<dbReference type="AlphaFoldDB" id="A0A2T6BF73"/>
<dbReference type="EMBL" id="QBKS01000002">
    <property type="protein sequence ID" value="PTX54713.1"/>
    <property type="molecule type" value="Genomic_DNA"/>
</dbReference>
<evidence type="ECO:0000313" key="4">
    <source>
        <dbReference type="EMBL" id="PTX54713.1"/>
    </source>
</evidence>
<dbReference type="SUPFAM" id="SSF54506">
    <property type="entry name" value="Diaminopimelate epimerase-like"/>
    <property type="match status" value="1"/>
</dbReference>
<protein>
    <submittedName>
        <fullName evidence="4">PhzF family phenazine biosynthesis protein</fullName>
    </submittedName>
</protein>
<dbReference type="InterPro" id="IPR003719">
    <property type="entry name" value="Phenazine_PhzF-like"/>
</dbReference>
<evidence type="ECO:0000256" key="3">
    <source>
        <dbReference type="PIRSR" id="PIRSR016184-1"/>
    </source>
</evidence>
<comment type="caution">
    <text evidence="4">The sequence shown here is derived from an EMBL/GenBank/DDBJ whole genome shotgun (WGS) entry which is preliminary data.</text>
</comment>
<dbReference type="Gene3D" id="3.10.310.10">
    <property type="entry name" value="Diaminopimelate Epimerase, Chain A, domain 1"/>
    <property type="match status" value="2"/>
</dbReference>
<dbReference type="PANTHER" id="PTHR13774:SF39">
    <property type="entry name" value="BIOSYNTHESIS PROTEIN, PUTATIVE-RELATED"/>
    <property type="match status" value="1"/>
</dbReference>
<name>A0A2T6BF73_9RHOB</name>
<keyword evidence="5" id="KW-1185">Reference proteome</keyword>
<organism evidence="4 5">
    <name type="scientific">Litoreibacter ponti</name>
    <dbReference type="NCBI Taxonomy" id="1510457"/>
    <lineage>
        <taxon>Bacteria</taxon>
        <taxon>Pseudomonadati</taxon>
        <taxon>Pseudomonadota</taxon>
        <taxon>Alphaproteobacteria</taxon>
        <taxon>Rhodobacterales</taxon>
        <taxon>Roseobacteraceae</taxon>
        <taxon>Litoreibacter</taxon>
    </lineage>
</organism>
<feature type="active site" evidence="3">
    <location>
        <position position="44"/>
    </location>
</feature>
<dbReference type="Pfam" id="PF02567">
    <property type="entry name" value="PhzC-PhzF"/>
    <property type="match status" value="1"/>
</dbReference>
<dbReference type="OrthoDB" id="9788221at2"/>
<gene>
    <name evidence="4" type="ORF">C8N43_3533</name>
</gene>
<reference evidence="4 5" key="1">
    <citation type="submission" date="2018-04" db="EMBL/GenBank/DDBJ databases">
        <title>Genomic Encyclopedia of Archaeal and Bacterial Type Strains, Phase II (KMG-II): from individual species to whole genera.</title>
        <authorList>
            <person name="Goeker M."/>
        </authorList>
    </citation>
    <scope>NUCLEOTIDE SEQUENCE [LARGE SCALE GENOMIC DNA]</scope>
    <source>
        <strain evidence="4 5">DSM 100977</strain>
    </source>
</reference>
<dbReference type="PIRSF" id="PIRSF016184">
    <property type="entry name" value="PhzC_PhzF"/>
    <property type="match status" value="1"/>
</dbReference>
<accession>A0A2T6BF73</accession>
<dbReference type="NCBIfam" id="TIGR00654">
    <property type="entry name" value="PhzF_family"/>
    <property type="match status" value="1"/>
</dbReference>
<dbReference type="Proteomes" id="UP000243978">
    <property type="component" value="Unassembled WGS sequence"/>
</dbReference>
<comment type="similarity">
    <text evidence="1">Belongs to the PhzF family.</text>
</comment>
<keyword evidence="2" id="KW-0413">Isomerase</keyword>
<dbReference type="GO" id="GO:0016853">
    <property type="term" value="F:isomerase activity"/>
    <property type="evidence" value="ECO:0007669"/>
    <property type="project" value="UniProtKB-KW"/>
</dbReference>
<dbReference type="GO" id="GO:0005737">
    <property type="term" value="C:cytoplasm"/>
    <property type="evidence" value="ECO:0007669"/>
    <property type="project" value="TreeGrafter"/>
</dbReference>
<dbReference type="PANTHER" id="PTHR13774">
    <property type="entry name" value="PHENAZINE BIOSYNTHESIS PROTEIN"/>
    <property type="match status" value="1"/>
</dbReference>
<sequence>MEVQRLAAFAEGEAGGNPAGVVLCDVLPAEAEMQRVAAEVGYSETVFAAPQGEAWRTRYFAPEAEVPFCGHATIALGSALSAAHGAGEYALVLNDGEISVTAGADGLVSLVSPPTSFETVADEVLDEGLALFGWDRTNLSDEIAPAVVRAGSAQFLVLPLAKAEDLRDMAYDFDDGAAFMREHGFITLHLYWRAASDLVHVRNPFAGHGVYEDPATGASASAVAGYLRDAGGRGGPYTALQGVEMGAPSRLEIAALEGAGAPVRVSGRTRVIADAPPST</sequence>
<evidence type="ECO:0000256" key="1">
    <source>
        <dbReference type="ARBA" id="ARBA00008270"/>
    </source>
</evidence>
<dbReference type="RefSeq" id="WP_107847017.1">
    <property type="nucleotide sequence ID" value="NZ_QBKS01000002.1"/>
</dbReference>
<evidence type="ECO:0000256" key="2">
    <source>
        <dbReference type="ARBA" id="ARBA00023235"/>
    </source>
</evidence>
<evidence type="ECO:0000313" key="5">
    <source>
        <dbReference type="Proteomes" id="UP000243978"/>
    </source>
</evidence>
<proteinExistence type="inferred from homology"/>